<keyword evidence="10" id="KW-0067">ATP-binding</keyword>
<dbReference type="InterPro" id="IPR036388">
    <property type="entry name" value="WH-like_DNA-bd_sf"/>
</dbReference>
<protein>
    <recommendedName>
        <fullName evidence="16">NB-ARC domain-containing protein</fullName>
    </recommendedName>
</protein>
<comment type="subcellular location">
    <subcellularLocation>
        <location evidence="2">Cytoplasm</location>
    </subcellularLocation>
</comment>
<sequence>MGGIGKTTLARQAYDYHSKTQHFDIIAWVTVSQNYSAQEFFSSLIVSSKSFEKEIREHSIEEMRLRVFQTLKGRRYLVVIDDMWSTNVWDDVKTYFPDDNKKSRIIVTTTLFDVADYVDPSGRHHHKMRLMEEEQSWDLLRKKVFTDGSCPPELVSIGKVIAKSCRGLPLAIVVTAGLLSAVDLHPGSWQDIAKKVNLPGTTIDEHIKEILSLSYTNLPHYLRPCFLYMGAFPEDYKIHVSKLIKLCLAEGFLEPRDNKSMEEWAEACFEKLVKRSLVLVNKRKSNGKIKSYSLHDFVRKMCIGKAELEKFPRTNISSLAIRSIIYFEDGGRLLGTLDSYKMLRALDALKAKFKTFPEEVIRLFHLRYLAFSYKSISSFPISKSISKVHNLQTLMVHSDKRSMIQPYRVHLPAEIWNMPNLRHLVSFVFGPLPNPPDVTSPLVNLQTLSVVTNLKCTEEILKMIPNLKKLGIFYDGERKNWPEYQLNNLFSLSQLEKLSITVKNRGDSLLEDLIFPTSLRKLTLRGCIISWENFGKVSWPNLQVLKLRSHACEGDIWETNEENFPELKVLLIETTNLQIWETESSHFPVLETLLLYGCEKLREIPDVIGEIDTLQLIEVDGTNKSLLESANRIREEQESYGNFGLQVRSYRS</sequence>
<keyword evidence="6" id="KW-0381">Hypersensitive response</keyword>
<dbReference type="PRINTS" id="PR00364">
    <property type="entry name" value="DISEASERSIST"/>
</dbReference>
<evidence type="ECO:0000313" key="15">
    <source>
        <dbReference type="Proteomes" id="UP001634393"/>
    </source>
</evidence>
<dbReference type="PANTHER" id="PTHR23155:SF1152">
    <property type="entry name" value="AAA+ ATPASE DOMAIN-CONTAINING PROTEIN"/>
    <property type="match status" value="1"/>
</dbReference>
<dbReference type="Pfam" id="PF00931">
    <property type="entry name" value="NB-ARC"/>
    <property type="match status" value="1"/>
</dbReference>
<dbReference type="GO" id="GO:0005524">
    <property type="term" value="F:ATP binding"/>
    <property type="evidence" value="ECO:0007669"/>
    <property type="project" value="UniProtKB-KW"/>
</dbReference>
<dbReference type="InterPro" id="IPR032675">
    <property type="entry name" value="LRR_dom_sf"/>
</dbReference>
<dbReference type="Pfam" id="PF23559">
    <property type="entry name" value="WHD_DRP"/>
    <property type="match status" value="1"/>
</dbReference>
<evidence type="ECO:0000256" key="1">
    <source>
        <dbReference type="ARBA" id="ARBA00002074"/>
    </source>
</evidence>
<gene>
    <name evidence="14" type="ORF">ACJIZ3_008673</name>
</gene>
<dbReference type="SUPFAM" id="SSF52058">
    <property type="entry name" value="L domain-like"/>
    <property type="match status" value="1"/>
</dbReference>
<dbReference type="InterPro" id="IPR058922">
    <property type="entry name" value="WHD_DRP"/>
</dbReference>
<dbReference type="SUPFAM" id="SSF52540">
    <property type="entry name" value="P-loop containing nucleoside triphosphate hydrolases"/>
    <property type="match status" value="1"/>
</dbReference>
<keyword evidence="5" id="KW-0433">Leucine-rich repeat</keyword>
<dbReference type="InterPro" id="IPR002182">
    <property type="entry name" value="NB-ARC"/>
</dbReference>
<name>A0ABD3TAU6_9LAMI</name>
<evidence type="ECO:0000256" key="5">
    <source>
        <dbReference type="ARBA" id="ARBA00022614"/>
    </source>
</evidence>
<proteinExistence type="inferred from homology"/>
<evidence type="ECO:0000259" key="12">
    <source>
        <dbReference type="Pfam" id="PF23559"/>
    </source>
</evidence>
<keyword evidence="15" id="KW-1185">Reference proteome</keyword>
<dbReference type="EMBL" id="JBJXBP010000004">
    <property type="protein sequence ID" value="KAL3833937.1"/>
    <property type="molecule type" value="Genomic_DNA"/>
</dbReference>
<comment type="similarity">
    <text evidence="3">Belongs to the disease resistance NB-LRR family.</text>
</comment>
<reference evidence="14 15" key="1">
    <citation type="submission" date="2024-12" db="EMBL/GenBank/DDBJ databases">
        <title>The unique morphological basis and parallel evolutionary history of personate flowers in Penstemon.</title>
        <authorList>
            <person name="Depatie T.H."/>
            <person name="Wessinger C.A."/>
        </authorList>
    </citation>
    <scope>NUCLEOTIDE SEQUENCE [LARGE SCALE GENOMIC DNA]</scope>
    <source>
        <strain evidence="14">WTNN_2</strain>
        <tissue evidence="14">Leaf</tissue>
    </source>
</reference>
<evidence type="ECO:0000256" key="4">
    <source>
        <dbReference type="ARBA" id="ARBA00022490"/>
    </source>
</evidence>
<dbReference type="Gene3D" id="3.80.10.10">
    <property type="entry name" value="Ribonuclease Inhibitor"/>
    <property type="match status" value="1"/>
</dbReference>
<evidence type="ECO:0000256" key="3">
    <source>
        <dbReference type="ARBA" id="ARBA00008894"/>
    </source>
</evidence>
<accession>A0ABD3TAU6</accession>
<evidence type="ECO:0000313" key="14">
    <source>
        <dbReference type="EMBL" id="KAL3833937.1"/>
    </source>
</evidence>
<dbReference type="Gene3D" id="3.40.50.300">
    <property type="entry name" value="P-loop containing nucleotide triphosphate hydrolases"/>
    <property type="match status" value="1"/>
</dbReference>
<feature type="domain" description="Disease resistance R13L4/SHOC-2-like LRR" evidence="13">
    <location>
        <begin position="321"/>
        <end position="596"/>
    </location>
</feature>
<evidence type="ECO:0000256" key="6">
    <source>
        <dbReference type="ARBA" id="ARBA00022667"/>
    </source>
</evidence>
<dbReference type="AlphaFoldDB" id="A0ABD3TAU6"/>
<comment type="caution">
    <text evidence="14">The sequence shown here is derived from an EMBL/GenBank/DDBJ whole genome shotgun (WGS) entry which is preliminary data.</text>
</comment>
<dbReference type="Gene3D" id="1.10.8.430">
    <property type="entry name" value="Helical domain of apoptotic protease-activating factors"/>
    <property type="match status" value="1"/>
</dbReference>
<dbReference type="InterPro" id="IPR027417">
    <property type="entry name" value="P-loop_NTPase"/>
</dbReference>
<dbReference type="Pfam" id="PF23598">
    <property type="entry name" value="LRR_14"/>
    <property type="match status" value="1"/>
</dbReference>
<feature type="domain" description="Disease resistance protein winged helix" evidence="12">
    <location>
        <begin position="232"/>
        <end position="301"/>
    </location>
</feature>
<keyword evidence="9" id="KW-0611">Plant defense</keyword>
<evidence type="ECO:0000259" key="11">
    <source>
        <dbReference type="Pfam" id="PF00931"/>
    </source>
</evidence>
<organism evidence="14 15">
    <name type="scientific">Penstemon smallii</name>
    <dbReference type="NCBI Taxonomy" id="265156"/>
    <lineage>
        <taxon>Eukaryota</taxon>
        <taxon>Viridiplantae</taxon>
        <taxon>Streptophyta</taxon>
        <taxon>Embryophyta</taxon>
        <taxon>Tracheophyta</taxon>
        <taxon>Spermatophyta</taxon>
        <taxon>Magnoliopsida</taxon>
        <taxon>eudicotyledons</taxon>
        <taxon>Gunneridae</taxon>
        <taxon>Pentapetalae</taxon>
        <taxon>asterids</taxon>
        <taxon>lamiids</taxon>
        <taxon>Lamiales</taxon>
        <taxon>Plantaginaceae</taxon>
        <taxon>Cheloneae</taxon>
        <taxon>Penstemon</taxon>
    </lineage>
</organism>
<dbReference type="GO" id="GO:0009626">
    <property type="term" value="P:plant-type hypersensitive response"/>
    <property type="evidence" value="ECO:0007669"/>
    <property type="project" value="UniProtKB-KW"/>
</dbReference>
<evidence type="ECO:0000256" key="10">
    <source>
        <dbReference type="ARBA" id="ARBA00022840"/>
    </source>
</evidence>
<keyword evidence="4" id="KW-0963">Cytoplasm</keyword>
<dbReference type="FunFam" id="1.10.10.10:FF:000322">
    <property type="entry name" value="Probable disease resistance protein At1g63360"/>
    <property type="match status" value="1"/>
</dbReference>
<keyword evidence="8" id="KW-0547">Nucleotide-binding</keyword>
<dbReference type="Gene3D" id="1.10.10.10">
    <property type="entry name" value="Winged helix-like DNA-binding domain superfamily/Winged helix DNA-binding domain"/>
    <property type="match status" value="1"/>
</dbReference>
<feature type="domain" description="NB-ARC" evidence="11">
    <location>
        <begin position="1"/>
        <end position="147"/>
    </location>
</feature>
<dbReference type="GO" id="GO:0005737">
    <property type="term" value="C:cytoplasm"/>
    <property type="evidence" value="ECO:0007669"/>
    <property type="project" value="UniProtKB-SubCell"/>
</dbReference>
<evidence type="ECO:0000259" key="13">
    <source>
        <dbReference type="Pfam" id="PF23598"/>
    </source>
</evidence>
<dbReference type="PANTHER" id="PTHR23155">
    <property type="entry name" value="DISEASE RESISTANCE PROTEIN RP"/>
    <property type="match status" value="1"/>
</dbReference>
<keyword evidence="7" id="KW-0677">Repeat</keyword>
<evidence type="ECO:0000256" key="9">
    <source>
        <dbReference type="ARBA" id="ARBA00022821"/>
    </source>
</evidence>
<dbReference type="InterPro" id="IPR044974">
    <property type="entry name" value="Disease_R_plants"/>
</dbReference>
<dbReference type="InterPro" id="IPR055414">
    <property type="entry name" value="LRR_R13L4/SHOC2-like"/>
</dbReference>
<comment type="function">
    <text evidence="1">Confers resistance to late blight (Phytophthora infestans) races carrying the avirulence gene Avr1. Resistance proteins guard the plant against pathogens that contain an appropriate avirulence protein via an indirect interaction with this avirulence protein. That triggers a defense system including the hypersensitive response, which restricts the pathogen growth.</text>
</comment>
<dbReference type="Proteomes" id="UP001634393">
    <property type="component" value="Unassembled WGS sequence"/>
</dbReference>
<dbReference type="InterPro" id="IPR042197">
    <property type="entry name" value="Apaf_helical"/>
</dbReference>
<evidence type="ECO:0000256" key="2">
    <source>
        <dbReference type="ARBA" id="ARBA00004496"/>
    </source>
</evidence>
<evidence type="ECO:0000256" key="7">
    <source>
        <dbReference type="ARBA" id="ARBA00022737"/>
    </source>
</evidence>
<evidence type="ECO:0000256" key="8">
    <source>
        <dbReference type="ARBA" id="ARBA00022741"/>
    </source>
</evidence>
<evidence type="ECO:0008006" key="16">
    <source>
        <dbReference type="Google" id="ProtNLM"/>
    </source>
</evidence>